<dbReference type="Pfam" id="PF11838">
    <property type="entry name" value="ERAP1_C"/>
    <property type="match status" value="1"/>
</dbReference>
<evidence type="ECO:0000313" key="21">
    <source>
        <dbReference type="Proteomes" id="UP000285301"/>
    </source>
</evidence>
<proteinExistence type="inferred from homology"/>
<name>A0A3S3Q411_9ACAR</name>
<dbReference type="GO" id="GO:0008270">
    <property type="term" value="F:zinc ion binding"/>
    <property type="evidence" value="ECO:0007669"/>
    <property type="project" value="UniProtKB-UniRule"/>
</dbReference>
<evidence type="ECO:0000256" key="7">
    <source>
        <dbReference type="ARBA" id="ARBA00022801"/>
    </source>
</evidence>
<dbReference type="Pfam" id="PF01433">
    <property type="entry name" value="Peptidase_M1"/>
    <property type="match status" value="1"/>
</dbReference>
<keyword evidence="10 16" id="KW-0472">Membrane</keyword>
<comment type="caution">
    <text evidence="20">The sequence shown here is derived from an EMBL/GenBank/DDBJ whole genome shotgun (WGS) entry which is preliminary data.</text>
</comment>
<dbReference type="Gene3D" id="2.60.40.1730">
    <property type="entry name" value="tricorn interacting facor f3 domain"/>
    <property type="match status" value="1"/>
</dbReference>
<dbReference type="Proteomes" id="UP000285301">
    <property type="component" value="Unassembled WGS sequence"/>
</dbReference>
<evidence type="ECO:0000256" key="15">
    <source>
        <dbReference type="PIRSR" id="PIRSR634016-4"/>
    </source>
</evidence>
<feature type="binding site" evidence="14">
    <location>
        <position position="313"/>
    </location>
    <ligand>
        <name>Zn(2+)</name>
        <dbReference type="ChEBI" id="CHEBI:29105"/>
        <note>catalytic</note>
    </ligand>
</feature>
<dbReference type="SUPFAM" id="SSF63737">
    <property type="entry name" value="Leukotriene A4 hydrolase N-terminal domain"/>
    <property type="match status" value="1"/>
</dbReference>
<dbReference type="STRING" id="1965070.A0A3S3Q411"/>
<feature type="binding site" evidence="14">
    <location>
        <position position="309"/>
    </location>
    <ligand>
        <name>Zn(2+)</name>
        <dbReference type="ChEBI" id="CHEBI:29105"/>
        <note>catalytic</note>
    </ligand>
</feature>
<keyword evidence="21" id="KW-1185">Reference proteome</keyword>
<dbReference type="PANTHER" id="PTHR11533:SF294">
    <property type="entry name" value="THYROTROPIN-RELEASING HORMONE-DEGRADING ECTOENZYME"/>
    <property type="match status" value="1"/>
</dbReference>
<evidence type="ECO:0000256" key="4">
    <source>
        <dbReference type="ARBA" id="ARBA00022475"/>
    </source>
</evidence>
<protein>
    <recommendedName>
        <fullName evidence="16">Aminopeptidase</fullName>
        <ecNumber evidence="16">3.4.11.-</ecNumber>
    </recommendedName>
</protein>
<comment type="subcellular location">
    <subcellularLocation>
        <location evidence="1">Cell membrane</location>
        <topology evidence="1">Lipid-anchor</topology>
        <topology evidence="1">GPI-anchor</topology>
    </subcellularLocation>
</comment>
<feature type="domain" description="Peptidase M1 membrane alanine aminopeptidase" evidence="17">
    <location>
        <begin position="262"/>
        <end position="462"/>
    </location>
</feature>
<evidence type="ECO:0000256" key="1">
    <source>
        <dbReference type="ARBA" id="ARBA00004609"/>
    </source>
</evidence>
<dbReference type="Gene3D" id="2.60.40.1910">
    <property type="match status" value="1"/>
</dbReference>
<comment type="similarity">
    <text evidence="2 16">Belongs to the peptidase M1 family.</text>
</comment>
<dbReference type="GO" id="GO:0005886">
    <property type="term" value="C:plasma membrane"/>
    <property type="evidence" value="ECO:0007669"/>
    <property type="project" value="UniProtKB-SubCell"/>
</dbReference>
<keyword evidence="4" id="KW-1003">Cell membrane</keyword>
<dbReference type="InterPro" id="IPR042097">
    <property type="entry name" value="Aminopeptidase_N-like_N_sf"/>
</dbReference>
<dbReference type="GO" id="GO:0070006">
    <property type="term" value="F:metalloaminopeptidase activity"/>
    <property type="evidence" value="ECO:0007669"/>
    <property type="project" value="TreeGrafter"/>
</dbReference>
<evidence type="ECO:0000259" key="17">
    <source>
        <dbReference type="Pfam" id="PF01433"/>
    </source>
</evidence>
<evidence type="ECO:0000256" key="5">
    <source>
        <dbReference type="ARBA" id="ARBA00022670"/>
    </source>
</evidence>
<dbReference type="CDD" id="cd09601">
    <property type="entry name" value="M1_APN-Q_like"/>
    <property type="match status" value="1"/>
</dbReference>
<feature type="binding site" evidence="14">
    <location>
        <position position="332"/>
    </location>
    <ligand>
        <name>Zn(2+)</name>
        <dbReference type="ChEBI" id="CHEBI:29105"/>
        <note>catalytic</note>
    </ligand>
</feature>
<dbReference type="Gene3D" id="3.30.2010.30">
    <property type="match status" value="1"/>
</dbReference>
<evidence type="ECO:0000256" key="6">
    <source>
        <dbReference type="ARBA" id="ARBA00022723"/>
    </source>
</evidence>
<dbReference type="SUPFAM" id="SSF55486">
    <property type="entry name" value="Metalloproteases ('zincins'), catalytic domain"/>
    <property type="match status" value="1"/>
</dbReference>
<accession>A0A3S3Q411</accession>
<evidence type="ECO:0000256" key="12">
    <source>
        <dbReference type="ARBA" id="ARBA00023180"/>
    </source>
</evidence>
<dbReference type="InterPro" id="IPR050344">
    <property type="entry name" value="Peptidase_M1_aminopeptidases"/>
</dbReference>
<dbReference type="FunFam" id="1.10.390.10:FF:000001">
    <property type="entry name" value="Aminopeptidase"/>
    <property type="match status" value="1"/>
</dbReference>
<dbReference type="AlphaFoldDB" id="A0A3S3Q411"/>
<dbReference type="Gene3D" id="1.25.50.20">
    <property type="match status" value="1"/>
</dbReference>
<dbReference type="GO" id="GO:0005615">
    <property type="term" value="C:extracellular space"/>
    <property type="evidence" value="ECO:0007669"/>
    <property type="project" value="TreeGrafter"/>
</dbReference>
<keyword evidence="8 14" id="KW-0862">Zinc</keyword>
<evidence type="ECO:0000256" key="16">
    <source>
        <dbReference type="RuleBase" id="RU364040"/>
    </source>
</evidence>
<keyword evidence="3 16" id="KW-0031">Aminopeptidase</keyword>
<dbReference type="FunFam" id="1.25.50.20:FF:000001">
    <property type="entry name" value="Aminopeptidase"/>
    <property type="match status" value="1"/>
</dbReference>
<feature type="domain" description="Aminopeptidase N-like N-terminal" evidence="19">
    <location>
        <begin position="133"/>
        <end position="244"/>
    </location>
</feature>
<evidence type="ECO:0000256" key="13">
    <source>
        <dbReference type="PIRSR" id="PIRSR634016-1"/>
    </source>
</evidence>
<dbReference type="GO" id="GO:0043171">
    <property type="term" value="P:peptide catabolic process"/>
    <property type="evidence" value="ECO:0007669"/>
    <property type="project" value="TreeGrafter"/>
</dbReference>
<dbReference type="InterPro" id="IPR014782">
    <property type="entry name" value="Peptidase_M1_dom"/>
</dbReference>
<comment type="cofactor">
    <cofactor evidence="14 16">
        <name>Zn(2+)</name>
        <dbReference type="ChEBI" id="CHEBI:29105"/>
    </cofactor>
    <text evidence="14 16">Binds 1 zinc ion per subunit.</text>
</comment>
<dbReference type="Pfam" id="PF17900">
    <property type="entry name" value="Peptidase_M1_N"/>
    <property type="match status" value="1"/>
</dbReference>
<evidence type="ECO:0000259" key="19">
    <source>
        <dbReference type="Pfam" id="PF17900"/>
    </source>
</evidence>
<dbReference type="PANTHER" id="PTHR11533">
    <property type="entry name" value="PROTEASE M1 ZINC METALLOPROTEASE"/>
    <property type="match status" value="1"/>
</dbReference>
<dbReference type="InterPro" id="IPR034016">
    <property type="entry name" value="M1_APN-typ"/>
</dbReference>
<evidence type="ECO:0000259" key="18">
    <source>
        <dbReference type="Pfam" id="PF11838"/>
    </source>
</evidence>
<gene>
    <name evidence="20" type="ORF">B4U79_08928</name>
</gene>
<dbReference type="InterPro" id="IPR045357">
    <property type="entry name" value="Aminopeptidase_N-like_N"/>
</dbReference>
<dbReference type="PRINTS" id="PR00756">
    <property type="entry name" value="ALADIPTASE"/>
</dbReference>
<keyword evidence="12" id="KW-0325">Glycoprotein</keyword>
<dbReference type="InterPro" id="IPR001930">
    <property type="entry name" value="Peptidase_M1"/>
</dbReference>
<dbReference type="OrthoDB" id="510539at2759"/>
<dbReference type="GO" id="GO:0042277">
    <property type="term" value="F:peptide binding"/>
    <property type="evidence" value="ECO:0007669"/>
    <property type="project" value="TreeGrafter"/>
</dbReference>
<feature type="site" description="Transition state stabilizer" evidence="15">
    <location>
        <position position="395"/>
    </location>
</feature>
<evidence type="ECO:0000256" key="2">
    <source>
        <dbReference type="ARBA" id="ARBA00010136"/>
    </source>
</evidence>
<evidence type="ECO:0000313" key="20">
    <source>
        <dbReference type="EMBL" id="RWS03028.1"/>
    </source>
</evidence>
<dbReference type="InterPro" id="IPR027268">
    <property type="entry name" value="Peptidase_M4/M1_CTD_sf"/>
</dbReference>
<keyword evidence="16" id="KW-1133">Transmembrane helix</keyword>
<feature type="active site" description="Proton acceptor" evidence="13">
    <location>
        <position position="310"/>
    </location>
</feature>
<keyword evidence="6 14" id="KW-0479">Metal-binding</keyword>
<reference evidence="20 21" key="1">
    <citation type="journal article" date="2018" name="Gigascience">
        <title>Genomes of trombidid mites reveal novel predicted allergens and laterally-transferred genes associated with secondary metabolism.</title>
        <authorList>
            <person name="Dong X."/>
            <person name="Chaisiri K."/>
            <person name="Xia D."/>
            <person name="Armstrong S.D."/>
            <person name="Fang Y."/>
            <person name="Donnelly M.J."/>
            <person name="Kadowaki T."/>
            <person name="McGarry J.W."/>
            <person name="Darby A.C."/>
            <person name="Makepeace B.L."/>
        </authorList>
    </citation>
    <scope>NUCLEOTIDE SEQUENCE [LARGE SCALE GENOMIC DNA]</scope>
    <source>
        <strain evidence="20">UoL-WK</strain>
    </source>
</reference>
<keyword evidence="5 16" id="KW-0645">Protease</keyword>
<evidence type="ECO:0000256" key="8">
    <source>
        <dbReference type="ARBA" id="ARBA00022833"/>
    </source>
</evidence>
<keyword evidence="7 16" id="KW-0378">Hydrolase</keyword>
<dbReference type="Gene3D" id="1.10.390.10">
    <property type="entry name" value="Neutral Protease Domain 2"/>
    <property type="match status" value="1"/>
</dbReference>
<organism evidence="20 21">
    <name type="scientific">Dinothrombium tinctorium</name>
    <dbReference type="NCBI Taxonomy" id="1965070"/>
    <lineage>
        <taxon>Eukaryota</taxon>
        <taxon>Metazoa</taxon>
        <taxon>Ecdysozoa</taxon>
        <taxon>Arthropoda</taxon>
        <taxon>Chelicerata</taxon>
        <taxon>Arachnida</taxon>
        <taxon>Acari</taxon>
        <taxon>Acariformes</taxon>
        <taxon>Trombidiformes</taxon>
        <taxon>Prostigmata</taxon>
        <taxon>Anystina</taxon>
        <taxon>Parasitengona</taxon>
        <taxon>Trombidioidea</taxon>
        <taxon>Trombidiidae</taxon>
        <taxon>Dinothrombium</taxon>
    </lineage>
</organism>
<evidence type="ECO:0000256" key="10">
    <source>
        <dbReference type="ARBA" id="ARBA00023136"/>
    </source>
</evidence>
<evidence type="ECO:0000256" key="3">
    <source>
        <dbReference type="ARBA" id="ARBA00022438"/>
    </source>
</evidence>
<sequence>MNESSREKLDMDLGEIRYNNRNKNKHVKSTEFMSELTFKHHKGIFVRRWVLIVTAVAVICAMLLIGLLVGFLAPCHRSRKNNNDENSSPSASECKTCHHKLFSRLPTSVMPLTYNVQLQPYIEPQLFFFDGNVPSNLEANNVYSVSMSFKGNLNNELVGFYRSNYEDANTGEQRWIAVTQFQATEARRAFPCFDEPALKATFSITLIHLKNMTALSNMPLKESEDRGTWVADKFETTVNMSTYLLAFVVGDIEQMKSNDASVNMVAVPDFNAGAMENWGLIIYRETAMLYDSNISSVFNRQRVATVVAHELAHQWFGNLVTPKWWDDLWLNEGFASYMEYEGVDSVHPNWKMFDQFVLDEIQDVFELDCLKSSHPISVKVGHPDEINEIFDRISYGKGASIIRMMNHILGSETFKKGVSNYLNALKFSNADTNDLWKYLSAAQNVNESSENYVDVAKVMDSWTLQTGYPVVTITRDYDTKTAVLSQRRFLLASRNETLNSLSDAGTKWEMPITYTNENELNWTPITKLWMRKDESNIFIDVFSRAPIDFYSYLEQDFIIFPEKDVPTADKWLIANLQEVGFYRVNYDVKNWQLLIKQLKTNHSIIHVINRAQILDDLLDLARAGMIPYSLALEATKYLKNEEEHIPWDTVASAFTFLDLMLRRTAIYGNWKRYVINLVKPVYDKIGWNVENKDDILKQNLQYTALMLACDYEHEACIQTAKTKFQEWKQSVESGKPENLIPANLRSIVYCMAVKHGSENDWNFIWSQYIQNKLAAEGDKLMRSLACSRQPWLLNRYLDWAFNESSRIRKQDGSSVFRSVAASNYGRDLAFNYLRDKWDRIVNYYGKSFFSFGNLIKSVTSSMNTEFELKQ</sequence>
<keyword evidence="11" id="KW-1015">Disulfide bond</keyword>
<evidence type="ECO:0000256" key="9">
    <source>
        <dbReference type="ARBA" id="ARBA00023049"/>
    </source>
</evidence>
<keyword evidence="9 16" id="KW-0482">Metalloprotease</keyword>
<feature type="transmembrane region" description="Helical" evidence="16">
    <location>
        <begin position="49"/>
        <end position="73"/>
    </location>
</feature>
<evidence type="ECO:0000256" key="11">
    <source>
        <dbReference type="ARBA" id="ARBA00023157"/>
    </source>
</evidence>
<dbReference type="EC" id="3.4.11.-" evidence="16"/>
<dbReference type="GO" id="GO:0005737">
    <property type="term" value="C:cytoplasm"/>
    <property type="evidence" value="ECO:0007669"/>
    <property type="project" value="TreeGrafter"/>
</dbReference>
<dbReference type="GO" id="GO:0006508">
    <property type="term" value="P:proteolysis"/>
    <property type="evidence" value="ECO:0007669"/>
    <property type="project" value="UniProtKB-KW"/>
</dbReference>
<feature type="domain" description="ERAP1-like C-terminal" evidence="18">
    <location>
        <begin position="571"/>
        <end position="870"/>
    </location>
</feature>
<evidence type="ECO:0000256" key="14">
    <source>
        <dbReference type="PIRSR" id="PIRSR634016-3"/>
    </source>
</evidence>
<dbReference type="InterPro" id="IPR024571">
    <property type="entry name" value="ERAP1-like_C_dom"/>
</dbReference>
<feature type="non-terminal residue" evidence="20">
    <location>
        <position position="870"/>
    </location>
</feature>
<dbReference type="EMBL" id="NCKU01006939">
    <property type="protein sequence ID" value="RWS03028.1"/>
    <property type="molecule type" value="Genomic_DNA"/>
</dbReference>
<keyword evidence="16" id="KW-0812">Transmembrane</keyword>